<dbReference type="EMBL" id="SOEB01000058">
    <property type="protein sequence ID" value="TDX19619.1"/>
    <property type="molecule type" value="Genomic_DNA"/>
</dbReference>
<dbReference type="InterPro" id="IPR012933">
    <property type="entry name" value="HicA_mRNA_interferase"/>
</dbReference>
<keyword evidence="4" id="KW-0255">Endonuclease</keyword>
<dbReference type="SUPFAM" id="SSF54786">
    <property type="entry name" value="YcfA/nrd intein domain"/>
    <property type="match status" value="1"/>
</dbReference>
<dbReference type="GO" id="GO:0003729">
    <property type="term" value="F:mRNA binding"/>
    <property type="evidence" value="ECO:0007669"/>
    <property type="project" value="InterPro"/>
</dbReference>
<dbReference type="GO" id="GO:0016787">
    <property type="term" value="F:hydrolase activity"/>
    <property type="evidence" value="ECO:0007669"/>
    <property type="project" value="UniProtKB-KW"/>
</dbReference>
<accession>A0A4R8F3I0</accession>
<dbReference type="InterPro" id="IPR038570">
    <property type="entry name" value="HicA_sf"/>
</dbReference>
<dbReference type="Gene3D" id="3.30.920.30">
    <property type="entry name" value="Hypothetical protein"/>
    <property type="match status" value="1"/>
</dbReference>
<protein>
    <submittedName>
        <fullName evidence="8">Putative RNA binding protein YcfA (HicA-like mRNA interferase family)</fullName>
    </submittedName>
</protein>
<name>A0A4R8F3I0_9RHOB</name>
<comment type="caution">
    <text evidence="8">The sequence shown here is derived from an EMBL/GenBank/DDBJ whole genome shotgun (WGS) entry which is preliminary data.</text>
</comment>
<dbReference type="Pfam" id="PF07927">
    <property type="entry name" value="HicA_toxin"/>
    <property type="match status" value="1"/>
</dbReference>
<keyword evidence="6" id="KW-0694">RNA-binding</keyword>
<evidence type="ECO:0000313" key="8">
    <source>
        <dbReference type="EMBL" id="TDX19619.1"/>
    </source>
</evidence>
<keyword evidence="3" id="KW-0540">Nuclease</keyword>
<organism evidence="8 9">
    <name type="scientific">Rhodovulum visakhapatnamense</name>
    <dbReference type="NCBI Taxonomy" id="364297"/>
    <lineage>
        <taxon>Bacteria</taxon>
        <taxon>Pseudomonadati</taxon>
        <taxon>Pseudomonadota</taxon>
        <taxon>Alphaproteobacteria</taxon>
        <taxon>Rhodobacterales</taxon>
        <taxon>Paracoccaceae</taxon>
        <taxon>Rhodovulum</taxon>
    </lineage>
</organism>
<evidence type="ECO:0000256" key="2">
    <source>
        <dbReference type="ARBA" id="ARBA00022649"/>
    </source>
</evidence>
<evidence type="ECO:0000313" key="9">
    <source>
        <dbReference type="Proteomes" id="UP000295484"/>
    </source>
</evidence>
<dbReference type="AlphaFoldDB" id="A0A4R8F3I0"/>
<evidence type="ECO:0000256" key="5">
    <source>
        <dbReference type="ARBA" id="ARBA00022801"/>
    </source>
</evidence>
<comment type="similarity">
    <text evidence="1">Belongs to the HicA mRNA interferase family.</text>
</comment>
<proteinExistence type="inferred from homology"/>
<dbReference type="GO" id="GO:0004519">
    <property type="term" value="F:endonuclease activity"/>
    <property type="evidence" value="ECO:0007669"/>
    <property type="project" value="UniProtKB-KW"/>
</dbReference>
<evidence type="ECO:0000256" key="4">
    <source>
        <dbReference type="ARBA" id="ARBA00022759"/>
    </source>
</evidence>
<evidence type="ECO:0000256" key="7">
    <source>
        <dbReference type="ARBA" id="ARBA00023016"/>
    </source>
</evidence>
<gene>
    <name evidence="8" type="ORF">EV657_1584</name>
</gene>
<keyword evidence="7" id="KW-0346">Stress response</keyword>
<evidence type="ECO:0000256" key="6">
    <source>
        <dbReference type="ARBA" id="ARBA00022884"/>
    </source>
</evidence>
<reference evidence="8 9" key="1">
    <citation type="submission" date="2019-03" db="EMBL/GenBank/DDBJ databases">
        <title>Genomic Encyclopedia of Type Strains, Phase IV (KMG-IV): sequencing the most valuable type-strain genomes for metagenomic binning, comparative biology and taxonomic classification.</title>
        <authorList>
            <person name="Goeker M."/>
        </authorList>
    </citation>
    <scope>NUCLEOTIDE SEQUENCE [LARGE SCALE GENOMIC DNA]</scope>
    <source>
        <strain evidence="8 9">JA181</strain>
    </source>
</reference>
<evidence type="ECO:0000256" key="3">
    <source>
        <dbReference type="ARBA" id="ARBA00022722"/>
    </source>
</evidence>
<sequence length="88" mass="10168">MRIYLHPILALAQRRAYLYAHNHTGAPRVETNSRKIIKRLEQDGFVLVKVTGSHHKFRKGDRTVTIPHPKKDLPLGTVRNIHKQAGWL</sequence>
<evidence type="ECO:0000256" key="1">
    <source>
        <dbReference type="ARBA" id="ARBA00006620"/>
    </source>
</evidence>
<keyword evidence="2" id="KW-1277">Toxin-antitoxin system</keyword>
<dbReference type="Proteomes" id="UP000295484">
    <property type="component" value="Unassembled WGS sequence"/>
</dbReference>
<keyword evidence="5" id="KW-0378">Hydrolase</keyword>